<name>A0A8T0RLQ7_PANVG</name>
<comment type="caution">
    <text evidence="2">The sequence shown here is derived from an EMBL/GenBank/DDBJ whole genome shotgun (WGS) entry which is preliminary data.</text>
</comment>
<feature type="compositionally biased region" description="Basic and acidic residues" evidence="1">
    <location>
        <begin position="112"/>
        <end position="122"/>
    </location>
</feature>
<dbReference type="EMBL" id="CM029046">
    <property type="protein sequence ID" value="KAG2587192.1"/>
    <property type="molecule type" value="Genomic_DNA"/>
</dbReference>
<evidence type="ECO:0000313" key="3">
    <source>
        <dbReference type="Proteomes" id="UP000823388"/>
    </source>
</evidence>
<dbReference type="AlphaFoldDB" id="A0A8T0RLQ7"/>
<feature type="region of interest" description="Disordered" evidence="1">
    <location>
        <begin position="19"/>
        <end position="40"/>
    </location>
</feature>
<keyword evidence="3" id="KW-1185">Reference proteome</keyword>
<protein>
    <submittedName>
        <fullName evidence="2">Uncharacterized protein</fullName>
    </submittedName>
</protein>
<reference evidence="2" key="1">
    <citation type="submission" date="2020-05" db="EMBL/GenBank/DDBJ databases">
        <title>WGS assembly of Panicum virgatum.</title>
        <authorList>
            <person name="Lovell J.T."/>
            <person name="Jenkins J."/>
            <person name="Shu S."/>
            <person name="Juenger T.E."/>
            <person name="Schmutz J."/>
        </authorList>
    </citation>
    <scope>NUCLEOTIDE SEQUENCE</scope>
    <source>
        <strain evidence="2">AP13</strain>
    </source>
</reference>
<gene>
    <name evidence="2" type="ORF">PVAP13_5NG124500</name>
</gene>
<feature type="region of interest" description="Disordered" evidence="1">
    <location>
        <begin position="80"/>
        <end position="195"/>
    </location>
</feature>
<feature type="compositionally biased region" description="Low complexity" evidence="1">
    <location>
        <begin position="243"/>
        <end position="270"/>
    </location>
</feature>
<evidence type="ECO:0000256" key="1">
    <source>
        <dbReference type="SAM" id="MobiDB-lite"/>
    </source>
</evidence>
<feature type="compositionally biased region" description="Basic residues" evidence="1">
    <location>
        <begin position="139"/>
        <end position="149"/>
    </location>
</feature>
<proteinExistence type="predicted"/>
<dbReference type="Proteomes" id="UP000823388">
    <property type="component" value="Chromosome 5N"/>
</dbReference>
<accession>A0A8T0RLQ7</accession>
<feature type="region of interest" description="Disordered" evidence="1">
    <location>
        <begin position="237"/>
        <end position="293"/>
    </location>
</feature>
<organism evidence="2 3">
    <name type="scientific">Panicum virgatum</name>
    <name type="common">Blackwell switchgrass</name>
    <dbReference type="NCBI Taxonomy" id="38727"/>
    <lineage>
        <taxon>Eukaryota</taxon>
        <taxon>Viridiplantae</taxon>
        <taxon>Streptophyta</taxon>
        <taxon>Embryophyta</taxon>
        <taxon>Tracheophyta</taxon>
        <taxon>Spermatophyta</taxon>
        <taxon>Magnoliopsida</taxon>
        <taxon>Liliopsida</taxon>
        <taxon>Poales</taxon>
        <taxon>Poaceae</taxon>
        <taxon>PACMAD clade</taxon>
        <taxon>Panicoideae</taxon>
        <taxon>Panicodae</taxon>
        <taxon>Paniceae</taxon>
        <taxon>Panicinae</taxon>
        <taxon>Panicum</taxon>
        <taxon>Panicum sect. Hiantes</taxon>
    </lineage>
</organism>
<evidence type="ECO:0000313" key="2">
    <source>
        <dbReference type="EMBL" id="KAG2587192.1"/>
    </source>
</evidence>
<sequence>MCCCCRTCRVRPCKSSEISRQAPRDAPHLRHHFPNPPPRIDCRLRPPPLGHCRWRPGVRCECQMSPEGPATTGRSCAAHVAAPLDPDPPNHLSPTDAAGAFRSRGGGSPSRTDGEYNYEPKRTPPNTPRSLASRGLAPHARRAARRDRARRQSESGQPNMPDENSRAPCNLSGSGTRGRGRRERNGRSTGGRARAARWCRGGGVAWWRWRGRAGACPPGARASTLRVSRAMGPSAVHAAATCPGPASRPRAPAGRGRLGRPAQGPAPVSSRRGEREGRKVGRVTGCPGPARRVPPCRAGGGRATFVRGRRGRVVAVSFGMARARGVCVVCSVWFRLADWLVMILQVQHSTLFFNLLYESAAESRNS</sequence>